<keyword evidence="5" id="KW-0808">Transferase</keyword>
<dbReference type="AlphaFoldDB" id="A0AAD9MLC4"/>
<evidence type="ECO:0000256" key="8">
    <source>
        <dbReference type="ARBA" id="ARBA00022737"/>
    </source>
</evidence>
<dbReference type="InterPro" id="IPR036322">
    <property type="entry name" value="WD40_repeat_dom_sf"/>
</dbReference>
<proteinExistence type="predicted"/>
<dbReference type="PROSITE" id="PS50082">
    <property type="entry name" value="WD_REPEATS_2"/>
    <property type="match status" value="3"/>
</dbReference>
<dbReference type="Gene3D" id="2.130.10.10">
    <property type="entry name" value="YVTN repeat-like/Quinoprotein amine dehydrogenase"/>
    <property type="match status" value="2"/>
</dbReference>
<keyword evidence="6 17" id="KW-0812">Transmembrane</keyword>
<gene>
    <name evidence="20" type="ORF">QBZ16_001894</name>
</gene>
<reference evidence="20" key="1">
    <citation type="submission" date="2021-01" db="EMBL/GenBank/DDBJ databases">
        <authorList>
            <person name="Eckstrom K.M.E."/>
        </authorList>
    </citation>
    <scope>NUCLEOTIDE SEQUENCE</scope>
    <source>
        <strain evidence="20">UVCC 0001</strain>
    </source>
</reference>
<keyword evidence="13 17" id="KW-0472">Membrane</keyword>
<dbReference type="InterPro" id="IPR001680">
    <property type="entry name" value="WD40_rpt"/>
</dbReference>
<dbReference type="GO" id="GO:0032040">
    <property type="term" value="C:small-subunit processome"/>
    <property type="evidence" value="ECO:0007669"/>
    <property type="project" value="InterPro"/>
</dbReference>
<evidence type="ECO:0000256" key="14">
    <source>
        <dbReference type="PROSITE-ProRule" id="PRU00175"/>
    </source>
</evidence>
<keyword evidence="18" id="KW-0732">Signal</keyword>
<dbReference type="GO" id="GO:0006364">
    <property type="term" value="P:rRNA processing"/>
    <property type="evidence" value="ECO:0007669"/>
    <property type="project" value="InterPro"/>
</dbReference>
<evidence type="ECO:0000313" key="21">
    <source>
        <dbReference type="Proteomes" id="UP001255856"/>
    </source>
</evidence>
<dbReference type="InterPro" id="IPR007319">
    <property type="entry name" value="WDR36/Utp21_C"/>
</dbReference>
<evidence type="ECO:0000256" key="7">
    <source>
        <dbReference type="ARBA" id="ARBA00022723"/>
    </source>
</evidence>
<dbReference type="Gene3D" id="3.30.40.10">
    <property type="entry name" value="Zinc/RING finger domain, C3HC4 (zinc finger)"/>
    <property type="match status" value="1"/>
</dbReference>
<keyword evidence="9 14" id="KW-0863">Zinc-finger</keyword>
<evidence type="ECO:0000256" key="10">
    <source>
        <dbReference type="ARBA" id="ARBA00022786"/>
    </source>
</evidence>
<dbReference type="SUPFAM" id="SSF50969">
    <property type="entry name" value="YVTN repeat-like/Quinoprotein amine dehydrogenase"/>
    <property type="match status" value="1"/>
</dbReference>
<comment type="caution">
    <text evidence="20">The sequence shown here is derived from an EMBL/GenBank/DDBJ whole genome shotgun (WGS) entry which is preliminary data.</text>
</comment>
<organism evidence="20 21">
    <name type="scientific">Prototheca wickerhamii</name>
    <dbReference type="NCBI Taxonomy" id="3111"/>
    <lineage>
        <taxon>Eukaryota</taxon>
        <taxon>Viridiplantae</taxon>
        <taxon>Chlorophyta</taxon>
        <taxon>core chlorophytes</taxon>
        <taxon>Trebouxiophyceae</taxon>
        <taxon>Chlorellales</taxon>
        <taxon>Chlorellaceae</taxon>
        <taxon>Prototheca</taxon>
    </lineage>
</organism>
<dbReference type="PROSITE" id="PS00678">
    <property type="entry name" value="WD_REPEATS_1"/>
    <property type="match status" value="1"/>
</dbReference>
<dbReference type="GO" id="GO:0016567">
    <property type="term" value="P:protein ubiquitination"/>
    <property type="evidence" value="ECO:0007669"/>
    <property type="project" value="InterPro"/>
</dbReference>
<dbReference type="PANTHER" id="PTHR22840">
    <property type="entry name" value="WD REPEAT-CONTAINING PROTEIN 36"/>
    <property type="match status" value="1"/>
</dbReference>
<dbReference type="GO" id="GO:0008270">
    <property type="term" value="F:zinc ion binding"/>
    <property type="evidence" value="ECO:0007669"/>
    <property type="project" value="UniProtKB-KW"/>
</dbReference>
<feature type="transmembrane region" description="Helical" evidence="17">
    <location>
        <begin position="211"/>
        <end position="230"/>
    </location>
</feature>
<dbReference type="GO" id="GO:0034388">
    <property type="term" value="C:Pwp2p-containing subcomplex of 90S preribosome"/>
    <property type="evidence" value="ECO:0007669"/>
    <property type="project" value="TreeGrafter"/>
</dbReference>
<name>A0AAD9MLC4_PROWI</name>
<evidence type="ECO:0000256" key="11">
    <source>
        <dbReference type="ARBA" id="ARBA00022833"/>
    </source>
</evidence>
<dbReference type="PROSITE" id="PS50294">
    <property type="entry name" value="WD_REPEATS_REGION"/>
    <property type="match status" value="2"/>
</dbReference>
<accession>A0AAD9MLC4</accession>
<feature type="transmembrane region" description="Helical" evidence="17">
    <location>
        <begin position="389"/>
        <end position="411"/>
    </location>
</feature>
<comment type="catalytic activity">
    <reaction evidence="1">
        <text>S-ubiquitinyl-[E2 ubiquitin-conjugating enzyme]-L-cysteine + [acceptor protein]-L-lysine = [E2 ubiquitin-conjugating enzyme]-L-cysteine + N(6)-ubiquitinyl-[acceptor protein]-L-lysine.</text>
        <dbReference type="EC" id="2.3.2.27"/>
    </reaction>
</comment>
<dbReference type="Pfam" id="PF12483">
    <property type="entry name" value="GIDE"/>
    <property type="match status" value="1"/>
</dbReference>
<dbReference type="SMART" id="SM00320">
    <property type="entry name" value="WD40"/>
    <property type="match status" value="6"/>
</dbReference>
<dbReference type="Pfam" id="PF04192">
    <property type="entry name" value="Utp21"/>
    <property type="match status" value="1"/>
</dbReference>
<feature type="signal peptide" evidence="18">
    <location>
        <begin position="1"/>
        <end position="24"/>
    </location>
</feature>
<keyword evidence="11" id="KW-0862">Zinc</keyword>
<dbReference type="InterPro" id="IPR015943">
    <property type="entry name" value="WD40/YVTN_repeat-like_dom_sf"/>
</dbReference>
<dbReference type="SUPFAM" id="SSF50978">
    <property type="entry name" value="WD40 repeat-like"/>
    <property type="match status" value="1"/>
</dbReference>
<feature type="compositionally biased region" description="Basic and acidic residues" evidence="16">
    <location>
        <begin position="697"/>
        <end position="710"/>
    </location>
</feature>
<keyword evidence="10" id="KW-0833">Ubl conjugation pathway</keyword>
<dbReference type="InterPro" id="IPR011044">
    <property type="entry name" value="Quino_amine_DH_bsu"/>
</dbReference>
<keyword evidence="7" id="KW-0479">Metal-binding</keyword>
<keyword evidence="12 17" id="KW-1133">Transmembrane helix</keyword>
<dbReference type="InterPro" id="IPR019775">
    <property type="entry name" value="WD40_repeat_CS"/>
</dbReference>
<evidence type="ECO:0000256" key="4">
    <source>
        <dbReference type="ARBA" id="ARBA00022574"/>
    </source>
</evidence>
<dbReference type="InterPro" id="IPR022170">
    <property type="entry name" value="MUL1-like"/>
</dbReference>
<dbReference type="GO" id="GO:0061630">
    <property type="term" value="F:ubiquitin protein ligase activity"/>
    <property type="evidence" value="ECO:0007669"/>
    <property type="project" value="UniProtKB-EC"/>
</dbReference>
<evidence type="ECO:0000256" key="12">
    <source>
        <dbReference type="ARBA" id="ARBA00022989"/>
    </source>
</evidence>
<feature type="region of interest" description="Disordered" evidence="16">
    <location>
        <begin position="974"/>
        <end position="1010"/>
    </location>
</feature>
<feature type="repeat" description="WD" evidence="15">
    <location>
        <begin position="442"/>
        <end position="464"/>
    </location>
</feature>
<feature type="repeat" description="WD" evidence="15">
    <location>
        <begin position="843"/>
        <end position="884"/>
    </location>
</feature>
<evidence type="ECO:0000259" key="19">
    <source>
        <dbReference type="PROSITE" id="PS50089"/>
    </source>
</evidence>
<feature type="region of interest" description="Disordered" evidence="16">
    <location>
        <begin position="680"/>
        <end position="710"/>
    </location>
</feature>
<feature type="repeat" description="WD" evidence="15">
    <location>
        <begin position="759"/>
        <end position="791"/>
    </location>
</feature>
<evidence type="ECO:0000256" key="18">
    <source>
        <dbReference type="SAM" id="SignalP"/>
    </source>
</evidence>
<feature type="domain" description="RING-type" evidence="19">
    <location>
        <begin position="271"/>
        <end position="306"/>
    </location>
</feature>
<evidence type="ECO:0000256" key="5">
    <source>
        <dbReference type="ARBA" id="ARBA00022679"/>
    </source>
</evidence>
<protein>
    <recommendedName>
        <fullName evidence="3">RING-type E3 ubiquitin transferase</fullName>
        <ecNumber evidence="3">2.3.2.27</ecNumber>
    </recommendedName>
</protein>
<comment type="subcellular location">
    <subcellularLocation>
        <location evidence="2">Membrane</location>
        <topology evidence="2">Multi-pass membrane protein</topology>
    </subcellularLocation>
</comment>
<keyword evidence="21" id="KW-1185">Reference proteome</keyword>
<evidence type="ECO:0000256" key="1">
    <source>
        <dbReference type="ARBA" id="ARBA00000900"/>
    </source>
</evidence>
<evidence type="ECO:0000256" key="2">
    <source>
        <dbReference type="ARBA" id="ARBA00004141"/>
    </source>
</evidence>
<keyword evidence="8" id="KW-0677">Repeat</keyword>
<dbReference type="EMBL" id="JASFZW010000002">
    <property type="protein sequence ID" value="KAK2079500.1"/>
    <property type="molecule type" value="Genomic_DNA"/>
</dbReference>
<evidence type="ECO:0000256" key="6">
    <source>
        <dbReference type="ARBA" id="ARBA00022692"/>
    </source>
</evidence>
<dbReference type="EC" id="2.3.2.27" evidence="3"/>
<dbReference type="InterPro" id="IPR001841">
    <property type="entry name" value="Znf_RING"/>
</dbReference>
<dbReference type="GO" id="GO:0016020">
    <property type="term" value="C:membrane"/>
    <property type="evidence" value="ECO:0007669"/>
    <property type="project" value="UniProtKB-SubCell"/>
</dbReference>
<dbReference type="PANTHER" id="PTHR22840:SF12">
    <property type="entry name" value="WD REPEAT-CONTAINING PROTEIN 36"/>
    <property type="match status" value="1"/>
</dbReference>
<dbReference type="Pfam" id="PF25168">
    <property type="entry name" value="Beta-prop_WDR36-Utp21_2nd"/>
    <property type="match status" value="1"/>
</dbReference>
<evidence type="ECO:0000256" key="9">
    <source>
        <dbReference type="ARBA" id="ARBA00022771"/>
    </source>
</evidence>
<dbReference type="PROSITE" id="PS50089">
    <property type="entry name" value="ZF_RING_2"/>
    <property type="match status" value="1"/>
</dbReference>
<evidence type="ECO:0000256" key="15">
    <source>
        <dbReference type="PROSITE-ProRule" id="PRU00221"/>
    </source>
</evidence>
<evidence type="ECO:0000256" key="3">
    <source>
        <dbReference type="ARBA" id="ARBA00012483"/>
    </source>
</evidence>
<sequence length="1256" mass="131963">MVGVSAALAPLVPLVVAVTGRVWARRPLQCELSDAEAAIVELSEERRAERRAGVVWVGQSEPVRTTVRESEWCLQDASGEGAAVQLPVLGGADAQGTCLQPSGDVFVPAQGGGVMDALVGELAGHRHLGHRIRERALPLGSAVTAVGEVADVLDHPTAFEHRIATTPGRMLALRAPPKSAHTPFILSKLSLPDLVAQLQAESATLAGLGRWLMGAGTASLAAAVLIRLAAWDRRRKMRRRIEEARRARQAAGAAANEEASSPRARLTASPCAVCLERDCEMVFTACGHLCVCERCGAELRSCPLCRARGTARRGSETFCTVSVGTAWQVYDTAKLTVVLIGPLLPGRITCLASSHDYTYAAVEGGNIIQCRRVHVTGALRAPRPGRVDAMLILGKTLLALGWGGLLCVWDLGNLSAPPKTIELDAGFVPTAMAHPDTYLNKIVIGSADGRLQLWNFSTGTKLHEFAPLGSAVNVITPSSALDIVGLGLADGRAVLINVRFDEIVAEFVNAAGAGAKSERLLKGAAGAARAGRGGAEACTALSFRAGPGLPLLVAGGAGGTMTVWDLERRRLHAVVPEAHDAGVTRAFFFPGEPRIMTAGRDNALKQWVLDAPANGGALSQRHVQRRAQQARAEASEIRLPRVTAMASCAARDRDWAGAITAHAGEPTAYTWRLQEGALGEHALTPPPLVRREKRRRDRLERRRDPNARREALPEVTAVGLSACGNFGLVGTADGRAHRFNVQSGIHRGECRRPGRGRDASAHDGPVTGVASDAANRFLATAGADGALRVWSFGGRGELLGEVALGARPERLAVHGASALAAVAGADHAIQVVDLEARRVVRRFAGHLDRITDLQFSDDCRWLLSSSMDGTLRVWDVPGAQVLQVLDLGGVVTSLSLSPGQDLLATTRADSRGIELWSNQLFYGAGVDIVPGSAKPVPVERPRLALDDGGAESGVDGKAAKAGFVRIAGLPLAKAAEESDEEEAAPDASALADLRESASSESDSDSEDDDKIRARASTPPLLLEQEVSRAAWSARLPESGAPAPLAPSMLTLSLLPRTQVQMLAHLDTVRARNAPQAPPKKPEAAPFFLPSLASEVNAGRNPVFVAAEGAEAPAEASRVTKLSDPLARGGRGSLVALLDAGASSGAVLGLLRALTPAGVDAEVRGLAGLATPERDAQLVAAFAEALLDLARAGVDFDLVQGLLRLTLEAHGALFLADERLGAVAKLMAEALRAGWKRIDRELAAARCVLGLLGNLQP</sequence>
<dbReference type="Pfam" id="PF13920">
    <property type="entry name" value="zf-C3HC4_3"/>
    <property type="match status" value="1"/>
</dbReference>
<feature type="chain" id="PRO_5042038069" description="RING-type E3 ubiquitin transferase" evidence="18">
    <location>
        <begin position="25"/>
        <end position="1256"/>
    </location>
</feature>
<evidence type="ECO:0000313" key="20">
    <source>
        <dbReference type="EMBL" id="KAK2079500.1"/>
    </source>
</evidence>
<evidence type="ECO:0000256" key="16">
    <source>
        <dbReference type="SAM" id="MobiDB-lite"/>
    </source>
</evidence>
<evidence type="ECO:0000256" key="13">
    <source>
        <dbReference type="ARBA" id="ARBA00023136"/>
    </source>
</evidence>
<dbReference type="Proteomes" id="UP001255856">
    <property type="component" value="Unassembled WGS sequence"/>
</dbReference>
<evidence type="ECO:0000256" key="17">
    <source>
        <dbReference type="SAM" id="Phobius"/>
    </source>
</evidence>
<dbReference type="InterPro" id="IPR013083">
    <property type="entry name" value="Znf_RING/FYVE/PHD"/>
</dbReference>
<keyword evidence="4 15" id="KW-0853">WD repeat</keyword>